<feature type="compositionally biased region" description="Polar residues" evidence="1">
    <location>
        <begin position="33"/>
        <end position="54"/>
    </location>
</feature>
<proteinExistence type="predicted"/>
<gene>
    <name evidence="2" type="ORF">BS47DRAFT_608726</name>
</gene>
<feature type="region of interest" description="Disordered" evidence="1">
    <location>
        <begin position="1"/>
        <end position="54"/>
    </location>
</feature>
<protein>
    <submittedName>
        <fullName evidence="2">Uncharacterized protein</fullName>
    </submittedName>
</protein>
<feature type="region of interest" description="Disordered" evidence="1">
    <location>
        <begin position="433"/>
        <end position="452"/>
    </location>
</feature>
<reference evidence="2" key="1">
    <citation type="journal article" date="2020" name="Nat. Commun.">
        <title>Large-scale genome sequencing of mycorrhizal fungi provides insights into the early evolution of symbiotic traits.</title>
        <authorList>
            <person name="Miyauchi S."/>
            <person name="Kiss E."/>
            <person name="Kuo A."/>
            <person name="Drula E."/>
            <person name="Kohler A."/>
            <person name="Sanchez-Garcia M."/>
            <person name="Morin E."/>
            <person name="Andreopoulos B."/>
            <person name="Barry K.W."/>
            <person name="Bonito G."/>
            <person name="Buee M."/>
            <person name="Carver A."/>
            <person name="Chen C."/>
            <person name="Cichocki N."/>
            <person name="Clum A."/>
            <person name="Culley D."/>
            <person name="Crous P.W."/>
            <person name="Fauchery L."/>
            <person name="Girlanda M."/>
            <person name="Hayes R.D."/>
            <person name="Keri Z."/>
            <person name="LaButti K."/>
            <person name="Lipzen A."/>
            <person name="Lombard V."/>
            <person name="Magnuson J."/>
            <person name="Maillard F."/>
            <person name="Murat C."/>
            <person name="Nolan M."/>
            <person name="Ohm R.A."/>
            <person name="Pangilinan J."/>
            <person name="Pereira M.F."/>
            <person name="Perotto S."/>
            <person name="Peter M."/>
            <person name="Pfister S."/>
            <person name="Riley R."/>
            <person name="Sitrit Y."/>
            <person name="Stielow J.B."/>
            <person name="Szollosi G."/>
            <person name="Zifcakova L."/>
            <person name="Stursova M."/>
            <person name="Spatafora J.W."/>
            <person name="Tedersoo L."/>
            <person name="Vaario L.M."/>
            <person name="Yamada A."/>
            <person name="Yan M."/>
            <person name="Wang P."/>
            <person name="Xu J."/>
            <person name="Bruns T."/>
            <person name="Baldrian P."/>
            <person name="Vilgalys R."/>
            <person name="Dunand C."/>
            <person name="Henrissat B."/>
            <person name="Grigoriev I.V."/>
            <person name="Hibbett D."/>
            <person name="Nagy L.G."/>
            <person name="Martin F.M."/>
        </authorList>
    </citation>
    <scope>NUCLEOTIDE SEQUENCE</scope>
    <source>
        <strain evidence="2">UP504</strain>
    </source>
</reference>
<dbReference type="Proteomes" id="UP000886523">
    <property type="component" value="Unassembled WGS sequence"/>
</dbReference>
<accession>A0A9P6B5T8</accession>
<evidence type="ECO:0000256" key="1">
    <source>
        <dbReference type="SAM" id="MobiDB-lite"/>
    </source>
</evidence>
<feature type="compositionally biased region" description="Polar residues" evidence="1">
    <location>
        <begin position="433"/>
        <end position="446"/>
    </location>
</feature>
<dbReference type="EMBL" id="MU128936">
    <property type="protein sequence ID" value="KAF9516841.1"/>
    <property type="molecule type" value="Genomic_DNA"/>
</dbReference>
<keyword evidence="3" id="KW-1185">Reference proteome</keyword>
<name>A0A9P6B5T8_9AGAM</name>
<comment type="caution">
    <text evidence="2">The sequence shown here is derived from an EMBL/GenBank/DDBJ whole genome shotgun (WGS) entry which is preliminary data.</text>
</comment>
<dbReference type="AlphaFoldDB" id="A0A9P6B5T8"/>
<organism evidence="2 3">
    <name type="scientific">Hydnum rufescens UP504</name>
    <dbReference type="NCBI Taxonomy" id="1448309"/>
    <lineage>
        <taxon>Eukaryota</taxon>
        <taxon>Fungi</taxon>
        <taxon>Dikarya</taxon>
        <taxon>Basidiomycota</taxon>
        <taxon>Agaricomycotina</taxon>
        <taxon>Agaricomycetes</taxon>
        <taxon>Cantharellales</taxon>
        <taxon>Hydnaceae</taxon>
        <taxon>Hydnum</taxon>
    </lineage>
</organism>
<evidence type="ECO:0000313" key="2">
    <source>
        <dbReference type="EMBL" id="KAF9516841.1"/>
    </source>
</evidence>
<feature type="compositionally biased region" description="Polar residues" evidence="1">
    <location>
        <begin position="1"/>
        <end position="11"/>
    </location>
</feature>
<evidence type="ECO:0000313" key="3">
    <source>
        <dbReference type="Proteomes" id="UP000886523"/>
    </source>
</evidence>
<sequence length="452" mass="50269">MESQLRSQSDAPTFPTPYHAPSPNELPLVEHTAQPSEVATNPFGTPASTSSSLGQNARIVQYTEPSWHEGHPHAPSEYPSTNIPFEIRPFSKEDFDHLVQDFVAKTAAHLQNPDGMENDWQTSPASHQHDSSRFREYPEVFTESSAGGDEVHAIKAPMAFNHSESPHLHEVQEVLDDRDPSIVSGIGPNTVDAMGMPTPNPSTGPSWQEHRLPDGALYWSRQLSLASSSQSRQLVFVVTDLDLRESDILSRVDVFLSTSSAYIEKDLRQAQKAGGFKVTLEGYGDSEVWITPSSNTAMKPSIQSLPGAGPNELKIIWVDHATRTVRDTDEDKKRTRALQDEVIYRMALEYSYWSFVEAHPAHRSSSDRDQDEALEFLAWCFTGPVVPLHARTMHRADGFVQHHRFIFIFAGVYAQDPRRGQDLIAEPDLAASSLHSSGRNSRTTAGFTPFGE</sequence>
<dbReference type="OrthoDB" id="3245306at2759"/>